<dbReference type="NCBIfam" id="TIGR03825">
    <property type="entry name" value="FliH_bacil"/>
    <property type="match status" value="1"/>
</dbReference>
<keyword evidence="3" id="KW-0813">Transport</keyword>
<organism evidence="10 11">
    <name type="scientific">Falsibacillus albus</name>
    <dbReference type="NCBI Taxonomy" id="2478915"/>
    <lineage>
        <taxon>Bacteria</taxon>
        <taxon>Bacillati</taxon>
        <taxon>Bacillota</taxon>
        <taxon>Bacilli</taxon>
        <taxon>Bacillales</taxon>
        <taxon>Bacillaceae</taxon>
        <taxon>Falsibacillus</taxon>
    </lineage>
</organism>
<keyword evidence="5" id="KW-0653">Protein transport</keyword>
<dbReference type="InterPro" id="IPR022524">
    <property type="entry name" value="FliH_Bacilli"/>
</dbReference>
<feature type="coiled-coil region" evidence="8">
    <location>
        <begin position="54"/>
        <end position="96"/>
    </location>
</feature>
<name>A0A3L7JY90_9BACI</name>
<evidence type="ECO:0000256" key="8">
    <source>
        <dbReference type="SAM" id="Coils"/>
    </source>
</evidence>
<dbReference type="GO" id="GO:0015031">
    <property type="term" value="P:protein transport"/>
    <property type="evidence" value="ECO:0007669"/>
    <property type="project" value="UniProtKB-KW"/>
</dbReference>
<dbReference type="PANTHER" id="PTHR34982">
    <property type="entry name" value="YOP PROTEINS TRANSLOCATION PROTEIN L"/>
    <property type="match status" value="1"/>
</dbReference>
<evidence type="ECO:0000313" key="11">
    <source>
        <dbReference type="Proteomes" id="UP000276770"/>
    </source>
</evidence>
<dbReference type="Proteomes" id="UP000276770">
    <property type="component" value="Unassembled WGS sequence"/>
</dbReference>
<protein>
    <recommendedName>
        <fullName evidence="7">Flagellar assembly protein FliH</fullName>
    </recommendedName>
</protein>
<accession>A0A3L7JY90</accession>
<keyword evidence="11" id="KW-1185">Reference proteome</keyword>
<dbReference type="AlphaFoldDB" id="A0A3L7JY90"/>
<evidence type="ECO:0000256" key="5">
    <source>
        <dbReference type="ARBA" id="ARBA00022927"/>
    </source>
</evidence>
<feature type="domain" description="Flagellar assembly protein FliH/Type III secretion system HrpE" evidence="9">
    <location>
        <begin position="142"/>
        <end position="252"/>
    </location>
</feature>
<comment type="caution">
    <text evidence="10">The sequence shown here is derived from an EMBL/GenBank/DDBJ whole genome shotgun (WGS) entry which is preliminary data.</text>
</comment>
<dbReference type="PANTHER" id="PTHR34982:SF1">
    <property type="entry name" value="FLAGELLAR ASSEMBLY PROTEIN FLIH"/>
    <property type="match status" value="1"/>
</dbReference>
<keyword evidence="4" id="KW-1005">Bacterial flagellum biogenesis</keyword>
<evidence type="ECO:0000256" key="2">
    <source>
        <dbReference type="ARBA" id="ARBA00006602"/>
    </source>
</evidence>
<proteinExistence type="inferred from homology"/>
<reference evidence="10 11" key="1">
    <citation type="submission" date="2018-10" db="EMBL/GenBank/DDBJ databases">
        <title>Falsibacillus sp. genome draft.</title>
        <authorList>
            <person name="Shi S."/>
        </authorList>
    </citation>
    <scope>NUCLEOTIDE SEQUENCE [LARGE SCALE GENOMIC DNA]</scope>
    <source>
        <strain evidence="10 11">GY 10110</strain>
    </source>
</reference>
<evidence type="ECO:0000259" key="9">
    <source>
        <dbReference type="Pfam" id="PF02108"/>
    </source>
</evidence>
<evidence type="ECO:0000256" key="4">
    <source>
        <dbReference type="ARBA" id="ARBA00022795"/>
    </source>
</evidence>
<evidence type="ECO:0000313" key="10">
    <source>
        <dbReference type="EMBL" id="RLQ95746.1"/>
    </source>
</evidence>
<dbReference type="Pfam" id="PF02108">
    <property type="entry name" value="FliH"/>
    <property type="match status" value="1"/>
</dbReference>
<keyword evidence="8" id="KW-0175">Coiled coil</keyword>
<comment type="similarity">
    <text evidence="2">Belongs to the FliH family.</text>
</comment>
<keyword evidence="10" id="KW-0969">Cilium</keyword>
<gene>
    <name evidence="10" type="primary">fliH</name>
    <name evidence="10" type="ORF">D9X91_08965</name>
</gene>
<keyword evidence="10" id="KW-0966">Cell projection</keyword>
<dbReference type="GO" id="GO:0044781">
    <property type="term" value="P:bacterial-type flagellum organization"/>
    <property type="evidence" value="ECO:0007669"/>
    <property type="project" value="UniProtKB-KW"/>
</dbReference>
<evidence type="ECO:0000256" key="1">
    <source>
        <dbReference type="ARBA" id="ARBA00003041"/>
    </source>
</evidence>
<comment type="function">
    <text evidence="1">Needed for flagellar regrowth and assembly.</text>
</comment>
<sequence>MLEVEETISLSRIIKSNSAFKESKEQLKVIELRQVFRGIPSESETTDKQSYFLEREKERMIAIAKREAEELLASAAQEAEHLKMGLDEEKAKFEQEKSSWLEQAKNEGFEAGFQTGQEAGYQQYKELLAAAKRTTDLSKVEFSQYLDSAENVILELGMKAAEKILNDVIAGHPERFLPIVKRALKEVREYSEIQIHVHPFQYDFLISQKEELESVFPKNTQVFIYPDEDLGEMNCFIESPNGRVDASIDSQLIELKGRLLSILEGDSV</sequence>
<dbReference type="InterPro" id="IPR018035">
    <property type="entry name" value="Flagellar_FliH/T3SS_HrpE"/>
</dbReference>
<evidence type="ECO:0000256" key="7">
    <source>
        <dbReference type="NCBIfam" id="TIGR03825"/>
    </source>
</evidence>
<keyword evidence="10" id="KW-0282">Flagellum</keyword>
<dbReference type="EMBL" id="RCVZ01000005">
    <property type="protein sequence ID" value="RLQ95746.1"/>
    <property type="molecule type" value="Genomic_DNA"/>
</dbReference>
<dbReference type="InterPro" id="IPR051472">
    <property type="entry name" value="T3SS_Stator/FliH"/>
</dbReference>
<dbReference type="GO" id="GO:0005829">
    <property type="term" value="C:cytosol"/>
    <property type="evidence" value="ECO:0007669"/>
    <property type="project" value="TreeGrafter"/>
</dbReference>
<evidence type="ECO:0000256" key="6">
    <source>
        <dbReference type="ARBA" id="ARBA00023225"/>
    </source>
</evidence>
<evidence type="ECO:0000256" key="3">
    <source>
        <dbReference type="ARBA" id="ARBA00022448"/>
    </source>
</evidence>
<keyword evidence="6" id="KW-1006">Bacterial flagellum protein export</keyword>